<dbReference type="OrthoDB" id="6631425at2"/>
<sequence length="149" mass="17196">MKTMPDYQEDIHTEYPTYNGMNRPAMLAGAPLMPLIICFFILMFIGMIAQQFIGSSALLIVGLILPIYFGLKTISENDDQAIRIYALEAKWLLRRILSGARLGTFTLHAGKYGRHREDYENYQRLLEQNTQSNGKLRRLHAKNLPTRYQ</sequence>
<proteinExistence type="predicted"/>
<keyword evidence="7" id="KW-1185">Reference proteome</keyword>
<evidence type="ECO:0000256" key="2">
    <source>
        <dbReference type="ARBA" id="ARBA00022692"/>
    </source>
</evidence>
<accession>C4GHE3</accession>
<evidence type="ECO:0000256" key="1">
    <source>
        <dbReference type="ARBA" id="ARBA00004370"/>
    </source>
</evidence>
<keyword evidence="2 5" id="KW-0812">Transmembrane</keyword>
<dbReference type="STRING" id="629741.GCWU000324_00276"/>
<dbReference type="Pfam" id="PF05101">
    <property type="entry name" value="VirB3"/>
    <property type="match status" value="1"/>
</dbReference>
<evidence type="ECO:0000256" key="4">
    <source>
        <dbReference type="ARBA" id="ARBA00023136"/>
    </source>
</evidence>
<organism evidence="6 7">
    <name type="scientific">Kingella oralis ATCC 51147</name>
    <dbReference type="NCBI Taxonomy" id="629741"/>
    <lineage>
        <taxon>Bacteria</taxon>
        <taxon>Pseudomonadati</taxon>
        <taxon>Pseudomonadota</taxon>
        <taxon>Betaproteobacteria</taxon>
        <taxon>Neisseriales</taxon>
        <taxon>Neisseriaceae</taxon>
        <taxon>Kingella</taxon>
    </lineage>
</organism>
<evidence type="ECO:0000313" key="6">
    <source>
        <dbReference type="EMBL" id="EEP68381.1"/>
    </source>
</evidence>
<dbReference type="HOGENOM" id="CLU_152011_0_0_4"/>
<protein>
    <submittedName>
        <fullName evidence="6">Type IV secretory pathway, VirB3-like protein</fullName>
    </submittedName>
</protein>
<dbReference type="AlphaFoldDB" id="C4GHE3"/>
<feature type="transmembrane region" description="Helical" evidence="5">
    <location>
        <begin position="52"/>
        <end position="71"/>
    </location>
</feature>
<dbReference type="GO" id="GO:0016020">
    <property type="term" value="C:membrane"/>
    <property type="evidence" value="ECO:0007669"/>
    <property type="project" value="UniProtKB-SubCell"/>
</dbReference>
<evidence type="ECO:0000256" key="3">
    <source>
        <dbReference type="ARBA" id="ARBA00022989"/>
    </source>
</evidence>
<gene>
    <name evidence="6" type="ORF">GCWU000324_00276</name>
</gene>
<dbReference type="Proteomes" id="UP000003009">
    <property type="component" value="Unassembled WGS sequence"/>
</dbReference>
<comment type="subcellular location">
    <subcellularLocation>
        <location evidence="1">Membrane</location>
    </subcellularLocation>
</comment>
<comment type="caution">
    <text evidence="6">The sequence shown here is derived from an EMBL/GenBank/DDBJ whole genome shotgun (WGS) entry which is preliminary data.</text>
</comment>
<dbReference type="InterPro" id="IPR007792">
    <property type="entry name" value="T4SS_VirB3/TrbD/AvhB"/>
</dbReference>
<feature type="transmembrane region" description="Helical" evidence="5">
    <location>
        <begin position="25"/>
        <end position="45"/>
    </location>
</feature>
<keyword evidence="3 5" id="KW-1133">Transmembrane helix</keyword>
<name>C4GHE3_9NEIS</name>
<keyword evidence="4 5" id="KW-0472">Membrane</keyword>
<evidence type="ECO:0000256" key="5">
    <source>
        <dbReference type="SAM" id="Phobius"/>
    </source>
</evidence>
<dbReference type="EMBL" id="ACJW02000002">
    <property type="protein sequence ID" value="EEP68381.1"/>
    <property type="molecule type" value="Genomic_DNA"/>
</dbReference>
<reference evidence="6" key="1">
    <citation type="submission" date="2009-04" db="EMBL/GenBank/DDBJ databases">
        <authorList>
            <person name="Weinstock G."/>
            <person name="Sodergren E."/>
            <person name="Clifton S."/>
            <person name="Fulton L."/>
            <person name="Fulton B."/>
            <person name="Courtney L."/>
            <person name="Fronick C."/>
            <person name="Harrison M."/>
            <person name="Strong C."/>
            <person name="Farmer C."/>
            <person name="Delahaunty K."/>
            <person name="Markovic C."/>
            <person name="Hall O."/>
            <person name="Minx P."/>
            <person name="Tomlinson C."/>
            <person name="Mitreva M."/>
            <person name="Nelson J."/>
            <person name="Hou S."/>
            <person name="Wollam A."/>
            <person name="Pepin K.H."/>
            <person name="Johnson M."/>
            <person name="Bhonagiri V."/>
            <person name="Nash W.E."/>
            <person name="Warren W."/>
            <person name="Chinwalla A."/>
            <person name="Mardis E.R."/>
            <person name="Wilson R.K."/>
        </authorList>
    </citation>
    <scope>NUCLEOTIDE SEQUENCE [LARGE SCALE GENOMIC DNA]</scope>
    <source>
        <strain evidence="6">ATCC 51147</strain>
    </source>
</reference>
<evidence type="ECO:0000313" key="7">
    <source>
        <dbReference type="Proteomes" id="UP000003009"/>
    </source>
</evidence>